<evidence type="ECO:0000313" key="1">
    <source>
        <dbReference type="EMBL" id="CAG8672595.1"/>
    </source>
</evidence>
<reference evidence="1" key="1">
    <citation type="submission" date="2021-06" db="EMBL/GenBank/DDBJ databases">
        <authorList>
            <person name="Kallberg Y."/>
            <person name="Tangrot J."/>
            <person name="Rosling A."/>
        </authorList>
    </citation>
    <scope>NUCLEOTIDE SEQUENCE</scope>
    <source>
        <strain evidence="1">BR232B</strain>
    </source>
</reference>
<feature type="non-terminal residue" evidence="1">
    <location>
        <position position="115"/>
    </location>
</feature>
<evidence type="ECO:0000313" key="2">
    <source>
        <dbReference type="Proteomes" id="UP000789739"/>
    </source>
</evidence>
<name>A0A9N9EC79_9GLOM</name>
<dbReference type="AlphaFoldDB" id="A0A9N9EC79"/>
<dbReference type="Proteomes" id="UP000789739">
    <property type="component" value="Unassembled WGS sequence"/>
</dbReference>
<organism evidence="1 2">
    <name type="scientific">Paraglomus brasilianum</name>
    <dbReference type="NCBI Taxonomy" id="144538"/>
    <lineage>
        <taxon>Eukaryota</taxon>
        <taxon>Fungi</taxon>
        <taxon>Fungi incertae sedis</taxon>
        <taxon>Mucoromycota</taxon>
        <taxon>Glomeromycotina</taxon>
        <taxon>Glomeromycetes</taxon>
        <taxon>Paraglomerales</taxon>
        <taxon>Paraglomeraceae</taxon>
        <taxon>Paraglomus</taxon>
    </lineage>
</organism>
<accession>A0A9N9EC79</accession>
<comment type="caution">
    <text evidence="1">The sequence shown here is derived from an EMBL/GenBank/DDBJ whole genome shotgun (WGS) entry which is preliminary data.</text>
</comment>
<protein>
    <submittedName>
        <fullName evidence="1">6924_t:CDS:1</fullName>
    </submittedName>
</protein>
<proteinExistence type="predicted"/>
<sequence length="115" mass="12784">CHQDINWKNKGYTEKNFHDIMERAKNFVEKISAEEREALNAIKYVFSVMDADLDSMLLTASGVIDLTDLDSDCGIKGLSSILDPVKLMPSLMPNVGSNWESQAQVLVAHDLVEGL</sequence>
<keyword evidence="2" id="KW-1185">Reference proteome</keyword>
<gene>
    <name evidence="1" type="ORF">PBRASI_LOCUS11382</name>
</gene>
<dbReference type="EMBL" id="CAJVPI010005218">
    <property type="protein sequence ID" value="CAG8672595.1"/>
    <property type="molecule type" value="Genomic_DNA"/>
</dbReference>